<keyword evidence="14" id="KW-1185">Reference proteome</keyword>
<organism evidence="13 14">
    <name type="scientific">Acidisphaera rubrifaciens HS-AP3</name>
    <dbReference type="NCBI Taxonomy" id="1231350"/>
    <lineage>
        <taxon>Bacteria</taxon>
        <taxon>Pseudomonadati</taxon>
        <taxon>Pseudomonadota</taxon>
        <taxon>Alphaproteobacteria</taxon>
        <taxon>Acetobacterales</taxon>
        <taxon>Acetobacteraceae</taxon>
        <taxon>Acidisphaera</taxon>
    </lineage>
</organism>
<dbReference type="PRINTS" id="PR00682">
    <property type="entry name" value="IPNSYNTHASE"/>
</dbReference>
<dbReference type="GO" id="GO:0046872">
    <property type="term" value="F:metal ion binding"/>
    <property type="evidence" value="ECO:0007669"/>
    <property type="project" value="UniProtKB-KW"/>
</dbReference>
<dbReference type="EC" id="1.13.12.19" evidence="4"/>
<dbReference type="EC" id="1.14.20.7" evidence="3"/>
<evidence type="ECO:0000256" key="4">
    <source>
        <dbReference type="ARBA" id="ARBA00012531"/>
    </source>
</evidence>
<comment type="similarity">
    <text evidence="11">Belongs to the iron/ascorbate-dependent oxidoreductase family.</text>
</comment>
<reference evidence="13 14" key="1">
    <citation type="submission" date="2012-11" db="EMBL/GenBank/DDBJ databases">
        <title>Whole genome sequence of Acidisphaera rubrifaciens HS-AP3.</title>
        <authorList>
            <person name="Azuma Y."/>
            <person name="Higashiura N."/>
            <person name="Hirakawa H."/>
            <person name="Matsushita K."/>
        </authorList>
    </citation>
    <scope>NUCLEOTIDE SEQUENCE [LARGE SCALE GENOMIC DNA]</scope>
    <source>
        <strain evidence="13 14">HS-AP3</strain>
    </source>
</reference>
<comment type="catalytic activity">
    <reaction evidence="9">
        <text>2-oxoglutarate + O2 + 2 H(+) = ethene + 3 CO2 + H2O</text>
        <dbReference type="Rhea" id="RHEA:31523"/>
        <dbReference type="ChEBI" id="CHEBI:15377"/>
        <dbReference type="ChEBI" id="CHEBI:15378"/>
        <dbReference type="ChEBI" id="CHEBI:15379"/>
        <dbReference type="ChEBI" id="CHEBI:16526"/>
        <dbReference type="ChEBI" id="CHEBI:16810"/>
        <dbReference type="ChEBI" id="CHEBI:18153"/>
        <dbReference type="EC" id="1.13.12.19"/>
    </reaction>
</comment>
<keyword evidence="11" id="KW-0479">Metal-binding</keyword>
<keyword evidence="11" id="KW-0560">Oxidoreductase</keyword>
<dbReference type="OrthoDB" id="21825at2"/>
<keyword evidence="6" id="KW-0266">Ethylene biosynthesis</keyword>
<feature type="domain" description="Fe2OG dioxygenase" evidence="12">
    <location>
        <begin position="168"/>
        <end position="272"/>
    </location>
</feature>
<dbReference type="InterPro" id="IPR026992">
    <property type="entry name" value="DIOX_N"/>
</dbReference>
<evidence type="ECO:0000313" key="14">
    <source>
        <dbReference type="Proteomes" id="UP000032680"/>
    </source>
</evidence>
<dbReference type="Gene3D" id="2.60.120.330">
    <property type="entry name" value="B-lactam Antibiotic, Isopenicillin N Synthase, Chain"/>
    <property type="match status" value="1"/>
</dbReference>
<evidence type="ECO:0000256" key="11">
    <source>
        <dbReference type="RuleBase" id="RU003682"/>
    </source>
</evidence>
<proteinExistence type="inferred from homology"/>
<comment type="catalytic activity">
    <reaction evidence="10">
        <text>L-arginine + 2-oxoglutarate + O2 = guanidine + L-glutamate 5-semialdehyde + succinate + CO2</text>
        <dbReference type="Rhea" id="RHEA:31535"/>
        <dbReference type="ChEBI" id="CHEBI:15379"/>
        <dbReference type="ChEBI" id="CHEBI:16526"/>
        <dbReference type="ChEBI" id="CHEBI:16810"/>
        <dbReference type="ChEBI" id="CHEBI:30031"/>
        <dbReference type="ChEBI" id="CHEBI:30087"/>
        <dbReference type="ChEBI" id="CHEBI:32682"/>
        <dbReference type="ChEBI" id="CHEBI:58066"/>
        <dbReference type="EC" id="1.14.20.7"/>
    </reaction>
</comment>
<dbReference type="Pfam" id="PF03171">
    <property type="entry name" value="2OG-FeII_Oxy"/>
    <property type="match status" value="1"/>
</dbReference>
<dbReference type="AlphaFoldDB" id="A0A0D6P813"/>
<evidence type="ECO:0000256" key="7">
    <source>
        <dbReference type="ARBA" id="ARBA00031011"/>
    </source>
</evidence>
<evidence type="ECO:0000256" key="10">
    <source>
        <dbReference type="ARBA" id="ARBA00049359"/>
    </source>
</evidence>
<evidence type="ECO:0000259" key="12">
    <source>
        <dbReference type="PROSITE" id="PS51471"/>
    </source>
</evidence>
<evidence type="ECO:0000256" key="5">
    <source>
        <dbReference type="ARBA" id="ARBA00019045"/>
    </source>
</evidence>
<dbReference type="Proteomes" id="UP000032680">
    <property type="component" value="Unassembled WGS sequence"/>
</dbReference>
<keyword evidence="11" id="KW-0408">Iron</keyword>
<evidence type="ECO:0000256" key="6">
    <source>
        <dbReference type="ARBA" id="ARBA00022666"/>
    </source>
</evidence>
<evidence type="ECO:0000256" key="8">
    <source>
        <dbReference type="ARBA" id="ARBA00031282"/>
    </source>
</evidence>
<evidence type="ECO:0000256" key="3">
    <source>
        <dbReference type="ARBA" id="ARBA00012293"/>
    </source>
</evidence>
<evidence type="ECO:0000256" key="1">
    <source>
        <dbReference type="ARBA" id="ARBA00001954"/>
    </source>
</evidence>
<dbReference type="EMBL" id="BANB01000461">
    <property type="protein sequence ID" value="GAN77797.1"/>
    <property type="molecule type" value="Genomic_DNA"/>
</dbReference>
<dbReference type="InterPro" id="IPR044861">
    <property type="entry name" value="IPNS-like_FE2OG_OXY"/>
</dbReference>
<evidence type="ECO:0000313" key="13">
    <source>
        <dbReference type="EMBL" id="GAN77797.1"/>
    </source>
</evidence>
<gene>
    <name evidence="13" type="ORF">Asru_0461_02</name>
</gene>
<protein>
    <recommendedName>
        <fullName evidence="5">2-oxoglutarate-dependent ethylene/succinate-forming enzyme</fullName>
        <ecNumber evidence="4">1.13.12.19</ecNumber>
        <ecNumber evidence="3">1.14.20.7</ecNumber>
    </recommendedName>
    <alternativeName>
        <fullName evidence="7">2-oxoglutarate dioxygenase (ethylene-forming)</fullName>
    </alternativeName>
    <alternativeName>
        <fullName evidence="8">2-oxoglutarate/L-arginine monooxygenase/decarboxylase (succinate-forming)</fullName>
    </alternativeName>
</protein>
<dbReference type="InterPro" id="IPR050231">
    <property type="entry name" value="Iron_ascorbate_oxido_reductase"/>
</dbReference>
<comment type="caution">
    <text evidence="13">The sequence shown here is derived from an EMBL/GenBank/DDBJ whole genome shotgun (WGS) entry which is preliminary data.</text>
</comment>
<evidence type="ECO:0000256" key="9">
    <source>
        <dbReference type="ARBA" id="ARBA00047725"/>
    </source>
</evidence>
<dbReference type="PROSITE" id="PS51471">
    <property type="entry name" value="FE2OG_OXY"/>
    <property type="match status" value="1"/>
</dbReference>
<dbReference type="PANTHER" id="PTHR47990">
    <property type="entry name" value="2-OXOGLUTARATE (2OG) AND FE(II)-DEPENDENT OXYGENASE SUPERFAMILY PROTEIN-RELATED"/>
    <property type="match status" value="1"/>
</dbReference>
<name>A0A0D6P813_9PROT</name>
<dbReference type="GO" id="GO:0102276">
    <property type="term" value="F:2-oxoglutarate oxygenase/decarboxylase (ethylene-forming) activity"/>
    <property type="evidence" value="ECO:0007669"/>
    <property type="project" value="UniProtKB-EC"/>
</dbReference>
<accession>A0A0D6P813</accession>
<dbReference type="SUPFAM" id="SSF51197">
    <property type="entry name" value="Clavaminate synthase-like"/>
    <property type="match status" value="1"/>
</dbReference>
<sequence length="319" mass="34073">MVDIPVIDVAPLFADDPAPVAEVAAAIGAACRGVGFFYVTGHAVTPALRDAAFAAARAFFALPAAAKERLSIARSPHNRGYAGLGTEQLDPAATIDRKEAFNVGFDLAADDPEVLAGRPFRGVNLWPDLPGWRATMLAYFDACQATGQAMHRAFAHDLGLSLDFCRAKIDRPMASLRMLRYPGAGQDTASGIGAGEHTDYGNITLLATDGEPGLEVRRRDGTWIDAAPPPGTLVCNIGDLLMRWTNDIYVSTPHRVRIPAGERYSLAYFLDPNPETHVAVLPSCLAPGEPPRYPPVTAADYLRSRLDATYIGPAMTATG</sequence>
<dbReference type="Pfam" id="PF14226">
    <property type="entry name" value="DIOX_N"/>
    <property type="match status" value="1"/>
</dbReference>
<comment type="cofactor">
    <cofactor evidence="1">
        <name>Fe(2+)</name>
        <dbReference type="ChEBI" id="CHEBI:29033"/>
    </cofactor>
</comment>
<comment type="pathway">
    <text evidence="2">Alkene biosynthesis; ethylene biosynthesis via 2-oxoglutarate.</text>
</comment>
<evidence type="ECO:0000256" key="2">
    <source>
        <dbReference type="ARBA" id="ARBA00004767"/>
    </source>
</evidence>
<dbReference type="InterPro" id="IPR027443">
    <property type="entry name" value="IPNS-like_sf"/>
</dbReference>
<dbReference type="InterPro" id="IPR005123">
    <property type="entry name" value="Oxoglu/Fe-dep_dioxygenase_dom"/>
</dbReference>
<dbReference type="RefSeq" id="WP_048862035.1">
    <property type="nucleotide sequence ID" value="NZ_BANB01000461.1"/>
</dbReference>
<dbReference type="GO" id="GO:0009693">
    <property type="term" value="P:ethylene biosynthetic process"/>
    <property type="evidence" value="ECO:0007669"/>
    <property type="project" value="UniProtKB-KW"/>
</dbReference>